<accession>A0ABD2LYB2</accession>
<reference evidence="2 3" key="1">
    <citation type="submission" date="2024-10" db="EMBL/GenBank/DDBJ databases">
        <authorList>
            <person name="Kim D."/>
        </authorList>
    </citation>
    <scope>NUCLEOTIDE SEQUENCE [LARGE SCALE GENOMIC DNA]</scope>
    <source>
        <strain evidence="2">BH-2024</strain>
    </source>
</reference>
<name>A0ABD2LYB2_9BILA</name>
<evidence type="ECO:0000256" key="1">
    <source>
        <dbReference type="SAM" id="MobiDB-lite"/>
    </source>
</evidence>
<keyword evidence="3" id="KW-1185">Reference proteome</keyword>
<protein>
    <submittedName>
        <fullName evidence="2">Uncharacterized protein</fullName>
    </submittedName>
</protein>
<proteinExistence type="predicted"/>
<evidence type="ECO:0000313" key="2">
    <source>
        <dbReference type="EMBL" id="KAL3120231.1"/>
    </source>
</evidence>
<comment type="caution">
    <text evidence="2">The sequence shown here is derived from an EMBL/GenBank/DDBJ whole genome shotgun (WGS) entry which is preliminary data.</text>
</comment>
<gene>
    <name evidence="2" type="ORF">niasHT_003561</name>
</gene>
<feature type="region of interest" description="Disordered" evidence="1">
    <location>
        <begin position="1"/>
        <end position="111"/>
    </location>
</feature>
<feature type="compositionally biased region" description="Gly residues" evidence="1">
    <location>
        <begin position="45"/>
        <end position="55"/>
    </location>
</feature>
<organism evidence="2 3">
    <name type="scientific">Heterodera trifolii</name>
    <dbReference type="NCBI Taxonomy" id="157864"/>
    <lineage>
        <taxon>Eukaryota</taxon>
        <taxon>Metazoa</taxon>
        <taxon>Ecdysozoa</taxon>
        <taxon>Nematoda</taxon>
        <taxon>Chromadorea</taxon>
        <taxon>Rhabditida</taxon>
        <taxon>Tylenchina</taxon>
        <taxon>Tylenchomorpha</taxon>
        <taxon>Tylenchoidea</taxon>
        <taxon>Heteroderidae</taxon>
        <taxon>Heteroderinae</taxon>
        <taxon>Heterodera</taxon>
    </lineage>
</organism>
<dbReference type="AlphaFoldDB" id="A0ABD2LYB2"/>
<dbReference type="Proteomes" id="UP001620626">
    <property type="component" value="Unassembled WGS sequence"/>
</dbReference>
<evidence type="ECO:0000313" key="3">
    <source>
        <dbReference type="Proteomes" id="UP001620626"/>
    </source>
</evidence>
<dbReference type="EMBL" id="JBICBT010000218">
    <property type="protein sequence ID" value="KAL3120231.1"/>
    <property type="molecule type" value="Genomic_DNA"/>
</dbReference>
<sequence>MSEWNGRLGFSANATVPGKELFGTREDRLGNRRKPAKEKLNANGRGTGGGDSGKGGKTKRKEGGETGTEQGMKRRARMEFHPLHSLRGGEGTVCREEERGRGRGGRGGGEGLLRLLRPLIRPLTLPAPPFASH</sequence>